<keyword evidence="1 4" id="KW-0413">Isomerase</keyword>
<dbReference type="InterPro" id="IPR051924">
    <property type="entry name" value="GST_Kappa/NadH"/>
</dbReference>
<dbReference type="InterPro" id="IPR036249">
    <property type="entry name" value="Thioredoxin-like_sf"/>
</dbReference>
<dbReference type="GO" id="GO:0006749">
    <property type="term" value="P:glutathione metabolic process"/>
    <property type="evidence" value="ECO:0007669"/>
    <property type="project" value="TreeGrafter"/>
</dbReference>
<evidence type="ECO:0000313" key="5">
    <source>
        <dbReference type="Proteomes" id="UP000663508"/>
    </source>
</evidence>
<comment type="catalytic activity">
    <reaction evidence="1">
        <text>2-hydroxychromene-2-carboxylate = (3E)-4-(2-hydroxyphenyl)-2-oxobut-3-enoate</text>
        <dbReference type="Rhea" id="RHEA:27401"/>
        <dbReference type="ChEBI" id="CHEBI:59350"/>
        <dbReference type="ChEBI" id="CHEBI:59353"/>
        <dbReference type="EC" id="5.99.1.4"/>
    </reaction>
</comment>
<dbReference type="Gene3D" id="3.40.30.10">
    <property type="entry name" value="Glutaredoxin"/>
    <property type="match status" value="1"/>
</dbReference>
<dbReference type="InterPro" id="IPR014440">
    <property type="entry name" value="HCCAis_GSTk"/>
</dbReference>
<protein>
    <recommendedName>
        <fullName evidence="1">2-hydroxychromene-2-carboxylate isomerase</fullName>
        <ecNumber evidence="1">5.99.1.4</ecNumber>
    </recommendedName>
</protein>
<dbReference type="GO" id="GO:1901170">
    <property type="term" value="P:naphthalene catabolic process"/>
    <property type="evidence" value="ECO:0007669"/>
    <property type="project" value="InterPro"/>
</dbReference>
<dbReference type="EC" id="5.99.1.4" evidence="1"/>
<accession>A0A8H8WQ99</accession>
<dbReference type="GO" id="GO:0018845">
    <property type="term" value="F:2-hydroxychromene-2-carboxylate isomerase activity"/>
    <property type="evidence" value="ECO:0007669"/>
    <property type="project" value="UniProtKB-UniRule"/>
</dbReference>
<dbReference type="GO" id="GO:0004364">
    <property type="term" value="F:glutathione transferase activity"/>
    <property type="evidence" value="ECO:0007669"/>
    <property type="project" value="TreeGrafter"/>
</dbReference>
<dbReference type="PANTHER" id="PTHR42943">
    <property type="entry name" value="GLUTATHIONE S-TRANSFERASE KAPPA"/>
    <property type="match status" value="1"/>
</dbReference>
<proteinExistence type="inferred from homology"/>
<feature type="active site" description="Nucleophile" evidence="2">
    <location>
        <position position="21"/>
    </location>
</feature>
<dbReference type="InterPro" id="IPR001853">
    <property type="entry name" value="DSBA-like_thioredoxin_dom"/>
</dbReference>
<reference evidence="4" key="1">
    <citation type="submission" date="2020-11" db="EMBL/GenBank/DDBJ databases">
        <title>Complete genome sequence of a novel pathogenic Methylobacterium strain isolated from rice in Vietnam.</title>
        <authorList>
            <person name="Lai K."/>
            <person name="Okazaki S."/>
            <person name="Higashi K."/>
            <person name="Mori H."/>
            <person name="Toyoda A."/>
            <person name="Kurokawa K."/>
        </authorList>
    </citation>
    <scope>NUCLEOTIDE SEQUENCE</scope>
    <source>
        <strain evidence="4">VL1</strain>
    </source>
</reference>
<name>A0A8H8WQ99_9HYPH</name>
<dbReference type="PANTHER" id="PTHR42943:SF13">
    <property type="entry name" value="GLUTATHIONE S-TRANSFERASE KAPPA-RELATED"/>
    <property type="match status" value="1"/>
</dbReference>
<evidence type="ECO:0000256" key="1">
    <source>
        <dbReference type="PIRNR" id="PIRNR006386"/>
    </source>
</evidence>
<dbReference type="InterPro" id="IPR044087">
    <property type="entry name" value="NahD-like"/>
</dbReference>
<dbReference type="Pfam" id="PF01323">
    <property type="entry name" value="DSBA"/>
    <property type="match status" value="1"/>
</dbReference>
<evidence type="ECO:0000259" key="3">
    <source>
        <dbReference type="Pfam" id="PF01323"/>
    </source>
</evidence>
<dbReference type="Proteomes" id="UP000663508">
    <property type="component" value="Chromosome"/>
</dbReference>
<evidence type="ECO:0000313" key="4">
    <source>
        <dbReference type="EMBL" id="BCM82346.1"/>
    </source>
</evidence>
<comment type="similarity">
    <text evidence="1">Belongs to the GST superfamily. NadH family.</text>
</comment>
<organism evidence="4 5">
    <name type="scientific">Methylobacterium indicum</name>
    <dbReference type="NCBI Taxonomy" id="1775910"/>
    <lineage>
        <taxon>Bacteria</taxon>
        <taxon>Pseudomonadati</taxon>
        <taxon>Pseudomonadota</taxon>
        <taxon>Alphaproteobacteria</taxon>
        <taxon>Hyphomicrobiales</taxon>
        <taxon>Methylobacteriaceae</taxon>
        <taxon>Methylobacterium</taxon>
    </lineage>
</organism>
<feature type="domain" description="DSBA-like thioredoxin" evidence="3">
    <location>
        <begin position="14"/>
        <end position="211"/>
    </location>
</feature>
<dbReference type="KEGG" id="mind:mvi_08070"/>
<dbReference type="PIRSF" id="PIRSF006386">
    <property type="entry name" value="HCCAis_GSTk"/>
    <property type="match status" value="1"/>
</dbReference>
<gene>
    <name evidence="4" type="primary">nahD</name>
    <name evidence="4" type="ORF">mvi_08070</name>
</gene>
<dbReference type="AlphaFoldDB" id="A0A8H8WQ99"/>
<evidence type="ECO:0000256" key="2">
    <source>
        <dbReference type="PIRSR" id="PIRSR006386-1"/>
    </source>
</evidence>
<dbReference type="GO" id="GO:0004602">
    <property type="term" value="F:glutathione peroxidase activity"/>
    <property type="evidence" value="ECO:0007669"/>
    <property type="project" value="TreeGrafter"/>
</dbReference>
<dbReference type="EMBL" id="AP024145">
    <property type="protein sequence ID" value="BCM82346.1"/>
    <property type="molecule type" value="Genomic_DNA"/>
</dbReference>
<sequence>MPVPILEVPMPDLSCFYSLSSPWAYLGGPRLQDIVRRHRARLMLKPFDFQEVVPKTGGVPIRTRPQPRRDYHAVELARWRDYLGLPLNVTPRHYPMENPAPNWNKHAGWTVIAAQAAGLDAFPLSHAILRALWAEERDIADPAVRRAIADEAGYDGAVLVAAEGDEAVQAIYRRNGEEAEALGVFGSPTLVLDGELFWGQDRLGFLDRALARRAAAMS</sequence>
<dbReference type="SUPFAM" id="SSF52833">
    <property type="entry name" value="Thioredoxin-like"/>
    <property type="match status" value="1"/>
</dbReference>
<dbReference type="CDD" id="cd03022">
    <property type="entry name" value="DsbA_HCCA_Iso"/>
    <property type="match status" value="1"/>
</dbReference>